<sequence length="395" mass="46652">MKNLFCCSQSRKIQWRITRARSALERRAVVVAYQTHDLIGTHQRNIILAQHLMFKVAPIIQCQTLKLMNALASDYYGRIYLTSNSFLIKLLIEFVKKDQTDSIKRKNAIGTLQKLSLHKQSQIWMLDNNIIYVALTILQREKFILSEYTYEYITALIMNLSLSSRGRDALSMNKKLAFEVLFELIEYPNDQIRIFINGTLYSMFSNIELRDYANQLNIPQKLTKLLPVIEEKFKKQIQYMIEKLESNEDDNDQSQMEDDNDLDDLEDEEECLVDDDDEDELDNNDMVVGEELLMNEFALENEQAEQQRLLMESSMQRELQQRTIYQEQMRDSQIEKMPVRCKDYFLSFNLEGPFIVDSLAQFNDNQKHMQLQTQAFVSRPKVPRTPPIQQYNYQH</sequence>
<dbReference type="STRING" id="5888.A0CE01"/>
<name>A0CE01_PARTE</name>
<feature type="region of interest" description="Disordered" evidence="4">
    <location>
        <begin position="244"/>
        <end position="265"/>
    </location>
</feature>
<evidence type="ECO:0000256" key="4">
    <source>
        <dbReference type="SAM" id="MobiDB-lite"/>
    </source>
</evidence>
<evidence type="ECO:0000259" key="5">
    <source>
        <dbReference type="Pfam" id="PF21050"/>
    </source>
</evidence>
<dbReference type="Pfam" id="PF21050">
    <property type="entry name" value="ARMC9_ARM"/>
    <property type="match status" value="1"/>
</dbReference>
<dbReference type="OrthoDB" id="538223at2759"/>
<dbReference type="PANTHER" id="PTHR14881:SF4">
    <property type="entry name" value="LISH DOMAIN-CONTAINING PROTEIN ARMC9"/>
    <property type="match status" value="1"/>
</dbReference>
<dbReference type="GO" id="GO:0097542">
    <property type="term" value="C:ciliary tip"/>
    <property type="evidence" value="ECO:0000318"/>
    <property type="project" value="GO_Central"/>
</dbReference>
<evidence type="ECO:0000256" key="3">
    <source>
        <dbReference type="ARBA" id="ARBA00023273"/>
    </source>
</evidence>
<dbReference type="InterPro" id="IPR048959">
    <property type="entry name" value="ARMC9_ARM_dom"/>
</dbReference>
<dbReference type="InParanoid" id="A0CE01"/>
<dbReference type="KEGG" id="ptm:GSPATT00007230001"/>
<accession>A0CE01</accession>
<keyword evidence="3" id="KW-0966">Cell projection</keyword>
<dbReference type="RefSeq" id="XP_001436415.1">
    <property type="nucleotide sequence ID" value="XM_001436378.1"/>
</dbReference>
<dbReference type="eggNOG" id="ENOG502QQ9W">
    <property type="taxonomic scope" value="Eukaryota"/>
</dbReference>
<dbReference type="InterPro" id="IPR016024">
    <property type="entry name" value="ARM-type_fold"/>
</dbReference>
<evidence type="ECO:0000256" key="1">
    <source>
        <dbReference type="ARBA" id="ARBA00004120"/>
    </source>
</evidence>
<dbReference type="Proteomes" id="UP000000600">
    <property type="component" value="Unassembled WGS sequence"/>
</dbReference>
<reference evidence="6 7" key="1">
    <citation type="journal article" date="2006" name="Nature">
        <title>Global trends of whole-genome duplications revealed by the ciliate Paramecium tetraurelia.</title>
        <authorList>
            <consortium name="Genoscope"/>
            <person name="Aury J.-M."/>
            <person name="Jaillon O."/>
            <person name="Duret L."/>
            <person name="Noel B."/>
            <person name="Jubin C."/>
            <person name="Porcel B.M."/>
            <person name="Segurens B."/>
            <person name="Daubin V."/>
            <person name="Anthouard V."/>
            <person name="Aiach N."/>
            <person name="Arnaiz O."/>
            <person name="Billaut A."/>
            <person name="Beisson J."/>
            <person name="Blanc I."/>
            <person name="Bouhouche K."/>
            <person name="Camara F."/>
            <person name="Duharcourt S."/>
            <person name="Guigo R."/>
            <person name="Gogendeau D."/>
            <person name="Katinka M."/>
            <person name="Keller A.-M."/>
            <person name="Kissmehl R."/>
            <person name="Klotz C."/>
            <person name="Koll F."/>
            <person name="Le Moue A."/>
            <person name="Lepere C."/>
            <person name="Malinsky S."/>
            <person name="Nowacki M."/>
            <person name="Nowak J.K."/>
            <person name="Plattner H."/>
            <person name="Poulain J."/>
            <person name="Ruiz F."/>
            <person name="Serrano V."/>
            <person name="Zagulski M."/>
            <person name="Dessen P."/>
            <person name="Betermier M."/>
            <person name="Weissenbach J."/>
            <person name="Scarpelli C."/>
            <person name="Schachter V."/>
            <person name="Sperling L."/>
            <person name="Meyer E."/>
            <person name="Cohen J."/>
            <person name="Wincker P."/>
        </authorList>
    </citation>
    <scope>NUCLEOTIDE SEQUENCE [LARGE SCALE GENOMIC DNA]</scope>
    <source>
        <strain evidence="6 7">Stock d4-2</strain>
    </source>
</reference>
<gene>
    <name evidence="6" type="ORF">GSPATT00007230001</name>
</gene>
<dbReference type="GO" id="GO:0060271">
    <property type="term" value="P:cilium assembly"/>
    <property type="evidence" value="ECO:0000318"/>
    <property type="project" value="GO_Central"/>
</dbReference>
<dbReference type="InterPro" id="IPR040369">
    <property type="entry name" value="ARMC9"/>
</dbReference>
<keyword evidence="7" id="KW-1185">Reference proteome</keyword>
<dbReference type="GeneID" id="5022200"/>
<dbReference type="GO" id="GO:0005814">
    <property type="term" value="C:centriole"/>
    <property type="evidence" value="ECO:0000318"/>
    <property type="project" value="GO_Central"/>
</dbReference>
<evidence type="ECO:0000313" key="7">
    <source>
        <dbReference type="Proteomes" id="UP000000600"/>
    </source>
</evidence>
<organism evidence="6 7">
    <name type="scientific">Paramecium tetraurelia</name>
    <dbReference type="NCBI Taxonomy" id="5888"/>
    <lineage>
        <taxon>Eukaryota</taxon>
        <taxon>Sar</taxon>
        <taxon>Alveolata</taxon>
        <taxon>Ciliophora</taxon>
        <taxon>Intramacronucleata</taxon>
        <taxon>Oligohymenophorea</taxon>
        <taxon>Peniculida</taxon>
        <taxon>Parameciidae</taxon>
        <taxon>Paramecium</taxon>
    </lineage>
</organism>
<dbReference type="InterPro" id="IPR011989">
    <property type="entry name" value="ARM-like"/>
</dbReference>
<protein>
    <recommendedName>
        <fullName evidence="5">LisH domain-containing protein</fullName>
    </recommendedName>
</protein>
<dbReference type="PANTHER" id="PTHR14881">
    <property type="entry name" value="LISH DOMAIN-CONTAINING PROTEIN ARMC9"/>
    <property type="match status" value="1"/>
</dbReference>
<dbReference type="GO" id="GO:0005813">
    <property type="term" value="C:centrosome"/>
    <property type="evidence" value="ECO:0007669"/>
    <property type="project" value="UniProtKB-SubCell"/>
</dbReference>
<comment type="subcellular location">
    <subcellularLocation>
        <location evidence="1">Cytoplasm</location>
        <location evidence="1">Cytoskeleton</location>
        <location evidence="1">Cilium basal body</location>
    </subcellularLocation>
</comment>
<dbReference type="AlphaFoldDB" id="A0CE01"/>
<dbReference type="EMBL" id="CT868063">
    <property type="protein sequence ID" value="CAK69018.1"/>
    <property type="molecule type" value="Genomic_DNA"/>
</dbReference>
<dbReference type="Gene3D" id="1.25.10.10">
    <property type="entry name" value="Leucine-rich Repeat Variant"/>
    <property type="match status" value="1"/>
</dbReference>
<feature type="compositionally biased region" description="Acidic residues" evidence="4">
    <location>
        <begin position="247"/>
        <end position="265"/>
    </location>
</feature>
<evidence type="ECO:0000256" key="2">
    <source>
        <dbReference type="ARBA" id="ARBA00022794"/>
    </source>
</evidence>
<feature type="domain" description="LisH" evidence="5">
    <location>
        <begin position="125"/>
        <end position="244"/>
    </location>
</feature>
<evidence type="ECO:0000313" key="6">
    <source>
        <dbReference type="EMBL" id="CAK69018.1"/>
    </source>
</evidence>
<keyword evidence="2" id="KW-0970">Cilium biogenesis/degradation</keyword>
<dbReference type="SUPFAM" id="SSF48371">
    <property type="entry name" value="ARM repeat"/>
    <property type="match status" value="1"/>
</dbReference>
<dbReference type="HOGENOM" id="CLU_699182_0_0_1"/>
<dbReference type="GO" id="GO:0036064">
    <property type="term" value="C:ciliary basal body"/>
    <property type="evidence" value="ECO:0000318"/>
    <property type="project" value="GO_Central"/>
</dbReference>
<proteinExistence type="predicted"/>